<reference evidence="1 2" key="1">
    <citation type="journal article" date="2017" name="ISME J.">
        <title>Energy and carbon metabolisms in a deep terrestrial subsurface fluid microbial community.</title>
        <authorList>
            <person name="Momper L."/>
            <person name="Jungbluth S.P."/>
            <person name="Lee M.D."/>
            <person name="Amend J.P."/>
        </authorList>
    </citation>
    <scope>NUCLEOTIDE SEQUENCE [LARGE SCALE GENOMIC DNA]</scope>
    <source>
        <strain evidence="1">SURF_5</strain>
    </source>
</reference>
<name>A0A3A4PCH2_ABYX5</name>
<comment type="caution">
    <text evidence="1">The sequence shown here is derived from an EMBL/GenBank/DDBJ whole genome shotgun (WGS) entry which is preliminary data.</text>
</comment>
<sequence>MPEKMEFWMVRESKSRKKCLKYAVRFAILFHRPPRIGTGKGSRKIFSKCAIIIMIGILFKGKSNQGDNGKSGKIN</sequence>
<dbReference type="Proteomes" id="UP000265882">
    <property type="component" value="Unassembled WGS sequence"/>
</dbReference>
<dbReference type="EMBL" id="QZKU01000019">
    <property type="protein sequence ID" value="RJP25654.1"/>
    <property type="molecule type" value="Genomic_DNA"/>
</dbReference>
<protein>
    <submittedName>
        <fullName evidence="1">Uncharacterized protein</fullName>
    </submittedName>
</protein>
<evidence type="ECO:0000313" key="1">
    <source>
        <dbReference type="EMBL" id="RJP25654.1"/>
    </source>
</evidence>
<accession>A0A3A4PCH2</accession>
<gene>
    <name evidence="1" type="ORF">C4520_01915</name>
</gene>
<evidence type="ECO:0000313" key="2">
    <source>
        <dbReference type="Proteomes" id="UP000265882"/>
    </source>
</evidence>
<organism evidence="1 2">
    <name type="scientific">Abyssobacteria bacterium (strain SURF_5)</name>
    <dbReference type="NCBI Taxonomy" id="2093360"/>
    <lineage>
        <taxon>Bacteria</taxon>
        <taxon>Pseudomonadati</taxon>
        <taxon>Candidatus Hydrogenedentota</taxon>
        <taxon>Candidatus Abyssobacteria</taxon>
    </lineage>
</organism>
<proteinExistence type="predicted"/>
<dbReference type="AlphaFoldDB" id="A0A3A4PCH2"/>